<dbReference type="Gene3D" id="3.40.50.720">
    <property type="entry name" value="NAD(P)-binding Rossmann-like Domain"/>
    <property type="match status" value="1"/>
</dbReference>
<gene>
    <name evidence="3" type="ORF">IEO70_06380</name>
</gene>
<comment type="similarity">
    <text evidence="1">Belongs to the short-chain dehydrogenases/reductases (SDR) family.</text>
</comment>
<dbReference type="RefSeq" id="WP_190997529.1">
    <property type="nucleotide sequence ID" value="NZ_JACXSI010000012.1"/>
</dbReference>
<dbReference type="EC" id="1.1.1.47" evidence="3"/>
<dbReference type="CDD" id="cd05233">
    <property type="entry name" value="SDR_c"/>
    <property type="match status" value="1"/>
</dbReference>
<dbReference type="PROSITE" id="PS00061">
    <property type="entry name" value="ADH_SHORT"/>
    <property type="match status" value="1"/>
</dbReference>
<reference evidence="3" key="1">
    <citation type="submission" date="2020-09" db="EMBL/GenBank/DDBJ databases">
        <title>Bacillus faecalis sp. nov., a moderately halophilic bacterium isolated from cow faeces.</title>
        <authorList>
            <person name="Jiang L."/>
            <person name="Lee J."/>
        </authorList>
    </citation>
    <scope>NUCLEOTIDE SEQUENCE</scope>
    <source>
        <strain evidence="3">AGMB 02131</strain>
    </source>
</reference>
<dbReference type="EMBL" id="JACXSI010000012">
    <property type="protein sequence ID" value="MBD3107988.1"/>
    <property type="molecule type" value="Genomic_DNA"/>
</dbReference>
<dbReference type="SUPFAM" id="SSF51735">
    <property type="entry name" value="NAD(P)-binding Rossmann-fold domains"/>
    <property type="match status" value="1"/>
</dbReference>
<dbReference type="GO" id="GO:0008206">
    <property type="term" value="P:bile acid metabolic process"/>
    <property type="evidence" value="ECO:0007669"/>
    <property type="project" value="UniProtKB-ARBA"/>
</dbReference>
<protein>
    <submittedName>
        <fullName evidence="3">Glucose 1-dehydrogenase</fullName>
        <ecNumber evidence="3">1.1.1.47</ecNumber>
    </submittedName>
</protein>
<dbReference type="AlphaFoldDB" id="A0A927CUD0"/>
<dbReference type="Pfam" id="PF13561">
    <property type="entry name" value="adh_short_C2"/>
    <property type="match status" value="1"/>
</dbReference>
<dbReference type="InterPro" id="IPR020904">
    <property type="entry name" value="Sc_DH/Rdtase_CS"/>
</dbReference>
<dbReference type="GO" id="GO:0047936">
    <property type="term" value="F:glucose 1-dehydrogenase [NAD(P)+] activity"/>
    <property type="evidence" value="ECO:0007669"/>
    <property type="project" value="UniProtKB-EC"/>
</dbReference>
<proteinExistence type="inferred from homology"/>
<dbReference type="NCBIfam" id="NF005559">
    <property type="entry name" value="PRK07231.1"/>
    <property type="match status" value="1"/>
</dbReference>
<dbReference type="InterPro" id="IPR036291">
    <property type="entry name" value="NAD(P)-bd_dom_sf"/>
</dbReference>
<evidence type="ECO:0000313" key="4">
    <source>
        <dbReference type="Proteomes" id="UP000602076"/>
    </source>
</evidence>
<dbReference type="PANTHER" id="PTHR24321">
    <property type="entry name" value="DEHYDROGENASES, SHORT CHAIN"/>
    <property type="match status" value="1"/>
</dbReference>
<dbReference type="PRINTS" id="PR00080">
    <property type="entry name" value="SDRFAMILY"/>
</dbReference>
<evidence type="ECO:0000256" key="1">
    <source>
        <dbReference type="ARBA" id="ARBA00006484"/>
    </source>
</evidence>
<keyword evidence="4" id="KW-1185">Reference proteome</keyword>
<dbReference type="FunFam" id="3.40.50.720:FF:000084">
    <property type="entry name" value="Short-chain dehydrogenase reductase"/>
    <property type="match status" value="1"/>
</dbReference>
<evidence type="ECO:0000313" key="3">
    <source>
        <dbReference type="EMBL" id="MBD3107988.1"/>
    </source>
</evidence>
<comment type="caution">
    <text evidence="3">The sequence shown here is derived from an EMBL/GenBank/DDBJ whole genome shotgun (WGS) entry which is preliminary data.</text>
</comment>
<keyword evidence="2 3" id="KW-0560">Oxidoreductase</keyword>
<dbReference type="PRINTS" id="PR00081">
    <property type="entry name" value="GDHRDH"/>
</dbReference>
<dbReference type="PANTHER" id="PTHR24321:SF8">
    <property type="entry name" value="ESTRADIOL 17-BETA-DEHYDROGENASE 8-RELATED"/>
    <property type="match status" value="1"/>
</dbReference>
<evidence type="ECO:0000256" key="2">
    <source>
        <dbReference type="ARBA" id="ARBA00023002"/>
    </source>
</evidence>
<accession>A0A927CUD0</accession>
<dbReference type="InterPro" id="IPR002347">
    <property type="entry name" value="SDR_fam"/>
</dbReference>
<sequence>MGRLTDKVAIVTGAGGGIGREISELYAKEGAKVVVADLNIEGAKETVAHIKANGGQAIAIKTNVTVEEDIDAMVNAAIETYGSLDILVNNAGIIDNMYCAANVPDDVWDRVLEINTKSVMRTMRKVLPIFEEKKAGVIVNMASLSGVEGGRGGLAYTASKFAVVGMTKNVASHYSPLGIRCNAIAPGSIPTNITASLTSPDKFGMERAIAGTNLMTRAGTKEEIANIALFLASSESSFVNGVVIKADGGWSAY</sequence>
<organism evidence="3 4">
    <name type="scientific">Peribacillus faecalis</name>
    <dbReference type="NCBI Taxonomy" id="2772559"/>
    <lineage>
        <taxon>Bacteria</taxon>
        <taxon>Bacillati</taxon>
        <taxon>Bacillota</taxon>
        <taxon>Bacilli</taxon>
        <taxon>Bacillales</taxon>
        <taxon>Bacillaceae</taxon>
        <taxon>Peribacillus</taxon>
    </lineage>
</organism>
<dbReference type="Proteomes" id="UP000602076">
    <property type="component" value="Unassembled WGS sequence"/>
</dbReference>
<name>A0A927CUD0_9BACI</name>